<evidence type="ECO:0000313" key="1">
    <source>
        <dbReference type="EMBL" id="KAK7354343.1"/>
    </source>
</evidence>
<evidence type="ECO:0000313" key="2">
    <source>
        <dbReference type="Proteomes" id="UP001374584"/>
    </source>
</evidence>
<organism evidence="1 2">
    <name type="scientific">Phaseolus coccineus</name>
    <name type="common">Scarlet runner bean</name>
    <name type="synonym">Phaseolus multiflorus</name>
    <dbReference type="NCBI Taxonomy" id="3886"/>
    <lineage>
        <taxon>Eukaryota</taxon>
        <taxon>Viridiplantae</taxon>
        <taxon>Streptophyta</taxon>
        <taxon>Embryophyta</taxon>
        <taxon>Tracheophyta</taxon>
        <taxon>Spermatophyta</taxon>
        <taxon>Magnoliopsida</taxon>
        <taxon>eudicotyledons</taxon>
        <taxon>Gunneridae</taxon>
        <taxon>Pentapetalae</taxon>
        <taxon>rosids</taxon>
        <taxon>fabids</taxon>
        <taxon>Fabales</taxon>
        <taxon>Fabaceae</taxon>
        <taxon>Papilionoideae</taxon>
        <taxon>50 kb inversion clade</taxon>
        <taxon>NPAAA clade</taxon>
        <taxon>indigoferoid/millettioid clade</taxon>
        <taxon>Phaseoleae</taxon>
        <taxon>Phaseolus</taxon>
    </lineage>
</organism>
<protein>
    <submittedName>
        <fullName evidence="1">Uncharacterized protein</fullName>
    </submittedName>
</protein>
<proteinExistence type="predicted"/>
<dbReference type="EMBL" id="JAYMYR010000007">
    <property type="protein sequence ID" value="KAK7354343.1"/>
    <property type="molecule type" value="Genomic_DNA"/>
</dbReference>
<sequence length="94" mass="10498">MGWSAQVKVHYIKILNNKSSPQITLLMYQYLGENKPSISTKLGTSGTILETKPISPKQRGYLYTIKEYCTSCVTKGVVFHPLRSSLGNLSCQTQ</sequence>
<accession>A0AAN9MLM2</accession>
<name>A0AAN9MLM2_PHACN</name>
<dbReference type="AlphaFoldDB" id="A0AAN9MLM2"/>
<gene>
    <name evidence="1" type="ORF">VNO80_19803</name>
</gene>
<comment type="caution">
    <text evidence="1">The sequence shown here is derived from an EMBL/GenBank/DDBJ whole genome shotgun (WGS) entry which is preliminary data.</text>
</comment>
<keyword evidence="2" id="KW-1185">Reference proteome</keyword>
<reference evidence="1 2" key="1">
    <citation type="submission" date="2024-01" db="EMBL/GenBank/DDBJ databases">
        <title>The genomes of 5 underutilized Papilionoideae crops provide insights into root nodulation and disease resistanc.</title>
        <authorList>
            <person name="Jiang F."/>
        </authorList>
    </citation>
    <scope>NUCLEOTIDE SEQUENCE [LARGE SCALE GENOMIC DNA]</scope>
    <source>
        <strain evidence="1">JINMINGXINNONG_FW02</strain>
        <tissue evidence="1">Leaves</tissue>
    </source>
</reference>
<dbReference type="Proteomes" id="UP001374584">
    <property type="component" value="Unassembled WGS sequence"/>
</dbReference>